<dbReference type="InterPro" id="IPR008397">
    <property type="entry name" value="Alginate_lyase_dom"/>
</dbReference>
<dbReference type="Gene3D" id="2.80.10.50">
    <property type="match status" value="1"/>
</dbReference>
<dbReference type="CDD" id="cd23399">
    <property type="entry name" value="beta-trefoil_ABD_ABFB"/>
    <property type="match status" value="1"/>
</dbReference>
<dbReference type="Pfam" id="PF05426">
    <property type="entry name" value="Alginate_lyase"/>
    <property type="match status" value="1"/>
</dbReference>
<sequence length="551" mass="61358">MSDLHQTESGRGPSFGRRNLFRGAIVVAGGLAAAGAGGIGIAQAQSFTHPGLLLQADDFDRMRSTVQANREPWISGWNRLTNNSHSFSSWQPRAVERIIRGNNGTDPENYWLLMNDMHAAYQNGLRWKISGDTAHRDAAIRILNAWSGTLREIGGWTETSLAAGIYGYQAANAAELVRGEPGFDRARFQSMLANVFYPLNNDFLVRRHGTCDGHYWANWDLCNMAAILAIGIFNDDQAKVDEAIEYFWNGKGQGSIQHVVPFIHGDLAQWQESGRDQAHSMMGIGLMAEFMEMAWNQGVDLYSARDHAFAKAAEYVARYNNGHDVPFTKFVWYNGHNCAYNEQTVIGEGGRGQGRPVWELVYSHYYGRLGRAMPNVWEMLGKIRPEGGGGDYGSTSGGFDSLGLGTLAYVQERKPVALNRLQSYNLQDRHVRHAYYDVRLDASISPAADAQFRLVPGLADKTGVSFEAANVPGYYLRHYSYDFRLDPNNGSSVFAADATFHPVPGLADGSWTSFRSHTHPDRYIRHYDYLLKLDPITTTTGRADATFRITS</sequence>
<dbReference type="Proteomes" id="UP000627369">
    <property type="component" value="Unassembled WGS sequence"/>
</dbReference>
<evidence type="ECO:0000313" key="6">
    <source>
        <dbReference type="EMBL" id="GHH65472.1"/>
    </source>
</evidence>
<dbReference type="Gene3D" id="1.50.10.100">
    <property type="entry name" value="Chondroitin AC/alginate lyase"/>
    <property type="match status" value="1"/>
</dbReference>
<reference evidence="6" key="2">
    <citation type="submission" date="2020-09" db="EMBL/GenBank/DDBJ databases">
        <authorList>
            <person name="Sun Q."/>
            <person name="Zhou Y."/>
        </authorList>
    </citation>
    <scope>NUCLEOTIDE SEQUENCE</scope>
    <source>
        <strain evidence="6">CGMCC 4.7398</strain>
    </source>
</reference>
<dbReference type="RefSeq" id="WP_189667569.1">
    <property type="nucleotide sequence ID" value="NZ_BNAS01000001.1"/>
</dbReference>
<keyword evidence="7" id="KW-1185">Reference proteome</keyword>
<dbReference type="GO" id="GO:0042597">
    <property type="term" value="C:periplasmic space"/>
    <property type="evidence" value="ECO:0007669"/>
    <property type="project" value="InterPro"/>
</dbReference>
<dbReference type="SUPFAM" id="SSF48230">
    <property type="entry name" value="Chondroitin AC/alginate lyase"/>
    <property type="match status" value="1"/>
</dbReference>
<dbReference type="InterPro" id="IPR006311">
    <property type="entry name" value="TAT_signal"/>
</dbReference>
<evidence type="ECO:0000259" key="4">
    <source>
        <dbReference type="Pfam" id="PF05270"/>
    </source>
</evidence>
<dbReference type="GO" id="GO:0046373">
    <property type="term" value="P:L-arabinose metabolic process"/>
    <property type="evidence" value="ECO:0007669"/>
    <property type="project" value="InterPro"/>
</dbReference>
<evidence type="ECO:0000259" key="5">
    <source>
        <dbReference type="Pfam" id="PF05426"/>
    </source>
</evidence>
<evidence type="ECO:0000256" key="2">
    <source>
        <dbReference type="ARBA" id="ARBA00023239"/>
    </source>
</evidence>
<feature type="domain" description="Alginate lyase" evidence="5">
    <location>
        <begin position="106"/>
        <end position="321"/>
    </location>
</feature>
<dbReference type="SUPFAM" id="SSF110221">
    <property type="entry name" value="AbfB domain"/>
    <property type="match status" value="1"/>
</dbReference>
<accession>A0A919FIT3</accession>
<keyword evidence="3" id="KW-0812">Transmembrane</keyword>
<keyword evidence="2" id="KW-0456">Lyase</keyword>
<dbReference type="GO" id="GO:0016829">
    <property type="term" value="F:lyase activity"/>
    <property type="evidence" value="ECO:0007669"/>
    <property type="project" value="UniProtKB-KW"/>
</dbReference>
<name>A0A919FIT3_9MICO</name>
<proteinExistence type="predicted"/>
<dbReference type="PROSITE" id="PS51318">
    <property type="entry name" value="TAT"/>
    <property type="match status" value="1"/>
</dbReference>
<organism evidence="6 7">
    <name type="scientific">Promicromonospora soli</name>
    <dbReference type="NCBI Taxonomy" id="2035533"/>
    <lineage>
        <taxon>Bacteria</taxon>
        <taxon>Bacillati</taxon>
        <taxon>Actinomycetota</taxon>
        <taxon>Actinomycetes</taxon>
        <taxon>Micrococcales</taxon>
        <taxon>Promicromonosporaceae</taxon>
        <taxon>Promicromonospora</taxon>
    </lineage>
</organism>
<evidence type="ECO:0000313" key="7">
    <source>
        <dbReference type="Proteomes" id="UP000627369"/>
    </source>
</evidence>
<reference evidence="6" key="1">
    <citation type="journal article" date="2014" name="Int. J. Syst. Evol. Microbiol.">
        <title>Complete genome sequence of Corynebacterium casei LMG S-19264T (=DSM 44701T), isolated from a smear-ripened cheese.</title>
        <authorList>
            <consortium name="US DOE Joint Genome Institute (JGI-PGF)"/>
            <person name="Walter F."/>
            <person name="Albersmeier A."/>
            <person name="Kalinowski J."/>
            <person name="Ruckert C."/>
        </authorList>
    </citation>
    <scope>NUCLEOTIDE SEQUENCE</scope>
    <source>
        <strain evidence="6">CGMCC 4.7398</strain>
    </source>
</reference>
<comment type="caution">
    <text evidence="6">The sequence shown here is derived from an EMBL/GenBank/DDBJ whole genome shotgun (WGS) entry which is preliminary data.</text>
</comment>
<evidence type="ECO:0000256" key="3">
    <source>
        <dbReference type="SAM" id="Phobius"/>
    </source>
</evidence>
<evidence type="ECO:0008006" key="8">
    <source>
        <dbReference type="Google" id="ProtNLM"/>
    </source>
</evidence>
<feature type="domain" description="Alpha-L-arabinofuranosidase B arabinose-binding" evidence="4">
    <location>
        <begin position="420"/>
        <end position="549"/>
    </location>
</feature>
<dbReference type="InterPro" id="IPR008929">
    <property type="entry name" value="Chondroitin_lyas"/>
</dbReference>
<feature type="transmembrane region" description="Helical" evidence="3">
    <location>
        <begin position="20"/>
        <end position="42"/>
    </location>
</feature>
<protein>
    <recommendedName>
        <fullName evidence="8">Alginate lyase</fullName>
    </recommendedName>
</protein>
<dbReference type="GO" id="GO:0046556">
    <property type="term" value="F:alpha-L-arabinofuranosidase activity"/>
    <property type="evidence" value="ECO:0007669"/>
    <property type="project" value="InterPro"/>
</dbReference>
<keyword evidence="3" id="KW-1133">Transmembrane helix</keyword>
<dbReference type="InterPro" id="IPR007934">
    <property type="entry name" value="AbfB_ABD"/>
</dbReference>
<keyword evidence="3" id="KW-0472">Membrane</keyword>
<gene>
    <name evidence="6" type="ORF">GCM10017772_03750</name>
</gene>
<keyword evidence="1" id="KW-0732">Signal</keyword>
<evidence type="ECO:0000256" key="1">
    <source>
        <dbReference type="ARBA" id="ARBA00022729"/>
    </source>
</evidence>
<dbReference type="InterPro" id="IPR036195">
    <property type="entry name" value="AbfB_ABD_sf"/>
</dbReference>
<dbReference type="AlphaFoldDB" id="A0A919FIT3"/>
<dbReference type="Pfam" id="PF05270">
    <property type="entry name" value="AbfB"/>
    <property type="match status" value="1"/>
</dbReference>
<dbReference type="EMBL" id="BNAS01000001">
    <property type="protein sequence ID" value="GHH65472.1"/>
    <property type="molecule type" value="Genomic_DNA"/>
</dbReference>